<dbReference type="EMBL" id="AP012603">
    <property type="protein sequence ID" value="BAM90939.1"/>
    <property type="molecule type" value="Genomic_DNA"/>
</dbReference>
<accession>M4ZAZ7</accession>
<dbReference type="AlphaFoldDB" id="M4ZAZ7"/>
<feature type="region of interest" description="Disordered" evidence="1">
    <location>
        <begin position="1"/>
        <end position="49"/>
    </location>
</feature>
<dbReference type="KEGG" id="aol:S58_49600"/>
<name>M4ZAZ7_9BRAD</name>
<evidence type="ECO:0000256" key="1">
    <source>
        <dbReference type="SAM" id="MobiDB-lite"/>
    </source>
</evidence>
<evidence type="ECO:0000313" key="2">
    <source>
        <dbReference type="EMBL" id="BAM90939.1"/>
    </source>
</evidence>
<dbReference type="Proteomes" id="UP000011841">
    <property type="component" value="Chromosome"/>
</dbReference>
<proteinExistence type="predicted"/>
<feature type="compositionally biased region" description="Polar residues" evidence="1">
    <location>
        <begin position="11"/>
        <end position="24"/>
    </location>
</feature>
<organism evidence="2 3">
    <name type="scientific">Bradyrhizobium oligotrophicum S58</name>
    <dbReference type="NCBI Taxonomy" id="1245469"/>
    <lineage>
        <taxon>Bacteria</taxon>
        <taxon>Pseudomonadati</taxon>
        <taxon>Pseudomonadota</taxon>
        <taxon>Alphaproteobacteria</taxon>
        <taxon>Hyphomicrobiales</taxon>
        <taxon>Nitrobacteraceae</taxon>
        <taxon>Bradyrhizobium</taxon>
    </lineage>
</organism>
<keyword evidence="3" id="KW-1185">Reference proteome</keyword>
<evidence type="ECO:0000313" key="3">
    <source>
        <dbReference type="Proteomes" id="UP000011841"/>
    </source>
</evidence>
<sequence length="73" mass="7763">MYGIHRGVAARNTSNLRNARSLPTSFRGAHSASPESIATTVEEEQAARGLTSRRISRSWLWIPGSAAGAAAPE</sequence>
<protein>
    <submittedName>
        <fullName evidence="2">Uncharacterized protein</fullName>
    </submittedName>
</protein>
<dbReference type="HOGENOM" id="CLU_2697349_0_0_5"/>
<gene>
    <name evidence="2" type="ORF">S58_49600</name>
</gene>
<reference evidence="2 3" key="1">
    <citation type="journal article" date="2013" name="Appl. Environ. Microbiol.">
        <title>Genome analysis suggests that the soil oligotrophic bacterium Agromonas oligotrophica (Bradyrhizobium oligotrophicum) is a nitrogen-fixing symbiont of Aeschynomene indica.</title>
        <authorList>
            <person name="Okubo T."/>
            <person name="Fukushima S."/>
            <person name="Itakura M."/>
            <person name="Oshima K."/>
            <person name="Longtonglang A."/>
            <person name="Teaumroong N."/>
            <person name="Mitsui H."/>
            <person name="Hattori M."/>
            <person name="Hattori R."/>
            <person name="Hattori T."/>
            <person name="Minamisawa K."/>
        </authorList>
    </citation>
    <scope>NUCLEOTIDE SEQUENCE [LARGE SCALE GENOMIC DNA]</scope>
    <source>
        <strain evidence="2 3">S58</strain>
    </source>
</reference>
<dbReference type="STRING" id="1245469.S58_49600"/>